<reference evidence="2 3" key="1">
    <citation type="submission" date="2017-02" db="EMBL/GenBank/DDBJ databases">
        <title>Draft Genome Sequences of 'Candidatus Synechococcus spongiarum', Cyanobacterial Symbionts of the Mediterranean Sponge Aplysina aerophoba from two locations.</title>
        <authorList>
            <person name="Slaby B.M."/>
            <person name="Hentschel U."/>
        </authorList>
    </citation>
    <scope>NUCLEOTIDE SEQUENCE [LARGE SCALE GENOMIC DNA]</scope>
    <source>
        <strain evidence="2">LMB bulk15M</strain>
    </source>
</reference>
<organism evidence="2 3">
    <name type="scientific">Candidatus Synechococcus spongiarum LMB bulk15M</name>
    <dbReference type="NCBI Taxonomy" id="1943582"/>
    <lineage>
        <taxon>Bacteria</taxon>
        <taxon>Bacillati</taxon>
        <taxon>Cyanobacteriota</taxon>
        <taxon>Cyanophyceae</taxon>
        <taxon>Synechococcales</taxon>
        <taxon>Synechococcaceae</taxon>
        <taxon>Synechococcus</taxon>
    </lineage>
</organism>
<dbReference type="Proteomes" id="UP000242636">
    <property type="component" value="Unassembled WGS sequence"/>
</dbReference>
<feature type="transmembrane region" description="Helical" evidence="1">
    <location>
        <begin position="6"/>
        <end position="25"/>
    </location>
</feature>
<name>A0A1T1D4H8_9SYNE</name>
<feature type="transmembrane region" description="Helical" evidence="1">
    <location>
        <begin position="63"/>
        <end position="84"/>
    </location>
</feature>
<evidence type="ECO:0000313" key="2">
    <source>
        <dbReference type="EMBL" id="OOV35658.1"/>
    </source>
</evidence>
<sequence length="96" mass="10491">MELCMNLDVVFFSILGCVYSLVIALPGVRRELTAMEIGVCAFIVSLSVLVLAVNMTRDTHPRIAGGLVLVELGLIIVFICFRVLKLVAVARRRQSG</sequence>
<dbReference type="EMBL" id="MWLD01000002">
    <property type="protein sequence ID" value="OOV35658.1"/>
    <property type="molecule type" value="Genomic_DNA"/>
</dbReference>
<comment type="caution">
    <text evidence="2">The sequence shown here is derived from an EMBL/GenBank/DDBJ whole genome shotgun (WGS) entry which is preliminary data.</text>
</comment>
<protein>
    <submittedName>
        <fullName evidence="2">Uncharacterized protein</fullName>
    </submittedName>
</protein>
<proteinExistence type="predicted"/>
<dbReference type="AlphaFoldDB" id="A0A1T1D4H8"/>
<keyword evidence="1" id="KW-1133">Transmembrane helix</keyword>
<evidence type="ECO:0000256" key="1">
    <source>
        <dbReference type="SAM" id="Phobius"/>
    </source>
</evidence>
<keyword evidence="1" id="KW-0812">Transmembrane</keyword>
<evidence type="ECO:0000313" key="3">
    <source>
        <dbReference type="Proteomes" id="UP000242636"/>
    </source>
</evidence>
<keyword evidence="3" id="KW-1185">Reference proteome</keyword>
<keyword evidence="1" id="KW-0472">Membrane</keyword>
<accession>A0A1T1D4H8</accession>
<gene>
    <name evidence="2" type="ORF">BV61_00145</name>
</gene>
<feature type="transmembrane region" description="Helical" evidence="1">
    <location>
        <begin position="37"/>
        <end position="57"/>
    </location>
</feature>